<dbReference type="SUPFAM" id="SSF48576">
    <property type="entry name" value="Terpenoid synthases"/>
    <property type="match status" value="1"/>
</dbReference>
<name>A0A1M5YYZ9_9FIRM</name>
<comment type="cofactor">
    <cofactor evidence="1">
        <name>Mg(2+)</name>
        <dbReference type="ChEBI" id="CHEBI:18420"/>
    </cofactor>
</comment>
<comment type="similarity">
    <text evidence="2 12">Belongs to the FPP/GGPP synthase family.</text>
</comment>
<gene>
    <name evidence="13" type="ORF">SAMN02746098_02767</name>
</gene>
<dbReference type="SFLD" id="SFLDG01017">
    <property type="entry name" value="Polyprenyl_Transferase_Like"/>
    <property type="match status" value="1"/>
</dbReference>
<evidence type="ECO:0000256" key="7">
    <source>
        <dbReference type="ARBA" id="ARBA00022842"/>
    </source>
</evidence>
<evidence type="ECO:0000256" key="4">
    <source>
        <dbReference type="ARBA" id="ARBA00015100"/>
    </source>
</evidence>
<dbReference type="Gene3D" id="1.10.600.10">
    <property type="entry name" value="Farnesyl Diphosphate Synthase"/>
    <property type="match status" value="1"/>
</dbReference>
<dbReference type="GO" id="GO:0046872">
    <property type="term" value="F:metal ion binding"/>
    <property type="evidence" value="ECO:0007669"/>
    <property type="project" value="UniProtKB-KW"/>
</dbReference>
<keyword evidence="6" id="KW-0479">Metal-binding</keyword>
<dbReference type="EC" id="2.5.1.10" evidence="3"/>
<evidence type="ECO:0000256" key="6">
    <source>
        <dbReference type="ARBA" id="ARBA00022723"/>
    </source>
</evidence>
<dbReference type="NCBIfam" id="NF045485">
    <property type="entry name" value="FPPsyn"/>
    <property type="match status" value="1"/>
</dbReference>
<dbReference type="Proteomes" id="UP000183954">
    <property type="component" value="Unassembled WGS sequence"/>
</dbReference>
<keyword evidence="5 12" id="KW-0808">Transferase</keyword>
<dbReference type="GO" id="GO:0004337">
    <property type="term" value="F:(2E,6E)-farnesyl diphosphate synthase activity"/>
    <property type="evidence" value="ECO:0007669"/>
    <property type="project" value="UniProtKB-EC"/>
</dbReference>
<evidence type="ECO:0000256" key="3">
    <source>
        <dbReference type="ARBA" id="ARBA00012439"/>
    </source>
</evidence>
<evidence type="ECO:0000256" key="5">
    <source>
        <dbReference type="ARBA" id="ARBA00022679"/>
    </source>
</evidence>
<keyword evidence="8" id="KW-0414">Isoprene biosynthesis</keyword>
<evidence type="ECO:0000313" key="14">
    <source>
        <dbReference type="Proteomes" id="UP000183954"/>
    </source>
</evidence>
<evidence type="ECO:0000256" key="10">
    <source>
        <dbReference type="ARBA" id="ARBA00032873"/>
    </source>
</evidence>
<protein>
    <recommendedName>
        <fullName evidence="4">Farnesyl diphosphate synthase</fullName>
        <ecNumber evidence="3">2.5.1.10</ecNumber>
    </recommendedName>
    <alternativeName>
        <fullName evidence="10">(2E,6E)-farnesyl diphosphate synthase</fullName>
    </alternativeName>
    <alternativeName>
        <fullName evidence="9">Geranyltranstransferase</fullName>
    </alternativeName>
</protein>
<dbReference type="EMBL" id="FQXJ01000009">
    <property type="protein sequence ID" value="SHI17229.1"/>
    <property type="molecule type" value="Genomic_DNA"/>
</dbReference>
<dbReference type="InterPro" id="IPR053378">
    <property type="entry name" value="Prenyl_diphosphate_synthase"/>
</dbReference>
<keyword evidence="14" id="KW-1185">Reference proteome</keyword>
<keyword evidence="7" id="KW-0460">Magnesium</keyword>
<dbReference type="GO" id="GO:0005737">
    <property type="term" value="C:cytoplasm"/>
    <property type="evidence" value="ECO:0007669"/>
    <property type="project" value="UniProtKB-ARBA"/>
</dbReference>
<sequence length="288" mass="31109">MFKETFQRYLTMIEQTLAQLPWDEDSLNESMYYSLIGGGKRIRPVLALASAEAVGGNPETVLQAALAIELIHTYSLIHDDLPAMDNDDYRRGRLSNHKVFGEAQAILAGDALLTYAFEILANLELGQPERELRVIREVALAAGKDGMVGGQVADIAGEGKALSLNEIEEIHKAKTGAILTVSARLGGILAGGTEEQIEALTDYAQALGLAFQIKDDILDIVGDSETLGKPAGSDIRQGKSTYVSLLGLEGAGHQLHAQILKAQAAIKPLGERASFLNELAFYIEERKH</sequence>
<dbReference type="InterPro" id="IPR033749">
    <property type="entry name" value="Polyprenyl_synt_CS"/>
</dbReference>
<dbReference type="GO" id="GO:0016114">
    <property type="term" value="P:terpenoid biosynthetic process"/>
    <property type="evidence" value="ECO:0007669"/>
    <property type="project" value="UniProtKB-ARBA"/>
</dbReference>
<dbReference type="FunFam" id="1.10.600.10:FF:000001">
    <property type="entry name" value="Geranylgeranyl diphosphate synthase"/>
    <property type="match status" value="1"/>
</dbReference>
<dbReference type="CDD" id="cd00685">
    <property type="entry name" value="Trans_IPPS_HT"/>
    <property type="match status" value="1"/>
</dbReference>
<dbReference type="PROSITE" id="PS00444">
    <property type="entry name" value="POLYPRENYL_SYNTHASE_2"/>
    <property type="match status" value="1"/>
</dbReference>
<dbReference type="STRING" id="1121420.SAMN02746098_02767"/>
<dbReference type="PANTHER" id="PTHR43281">
    <property type="entry name" value="FARNESYL DIPHOSPHATE SYNTHASE"/>
    <property type="match status" value="1"/>
</dbReference>
<dbReference type="PROSITE" id="PS00723">
    <property type="entry name" value="POLYPRENYL_SYNTHASE_1"/>
    <property type="match status" value="1"/>
</dbReference>
<evidence type="ECO:0000256" key="8">
    <source>
        <dbReference type="ARBA" id="ARBA00023229"/>
    </source>
</evidence>
<accession>A0A1M5YYZ9</accession>
<dbReference type="PANTHER" id="PTHR43281:SF1">
    <property type="entry name" value="FARNESYL DIPHOSPHATE SYNTHASE"/>
    <property type="match status" value="1"/>
</dbReference>
<evidence type="ECO:0000256" key="2">
    <source>
        <dbReference type="ARBA" id="ARBA00006706"/>
    </source>
</evidence>
<organism evidence="13 14">
    <name type="scientific">Desulfosporosinus lacus DSM 15449</name>
    <dbReference type="NCBI Taxonomy" id="1121420"/>
    <lineage>
        <taxon>Bacteria</taxon>
        <taxon>Bacillati</taxon>
        <taxon>Bacillota</taxon>
        <taxon>Clostridia</taxon>
        <taxon>Eubacteriales</taxon>
        <taxon>Desulfitobacteriaceae</taxon>
        <taxon>Desulfosporosinus</taxon>
    </lineage>
</organism>
<reference evidence="14" key="1">
    <citation type="submission" date="2016-11" db="EMBL/GenBank/DDBJ databases">
        <authorList>
            <person name="Varghese N."/>
            <person name="Submissions S."/>
        </authorList>
    </citation>
    <scope>NUCLEOTIDE SEQUENCE [LARGE SCALE GENOMIC DNA]</scope>
    <source>
        <strain evidence="14">DSM 15449</strain>
    </source>
</reference>
<dbReference type="RefSeq" id="WP_073030312.1">
    <property type="nucleotide sequence ID" value="NZ_FQXJ01000009.1"/>
</dbReference>
<evidence type="ECO:0000256" key="11">
    <source>
        <dbReference type="ARBA" id="ARBA00049399"/>
    </source>
</evidence>
<evidence type="ECO:0000256" key="1">
    <source>
        <dbReference type="ARBA" id="ARBA00001946"/>
    </source>
</evidence>
<evidence type="ECO:0000256" key="12">
    <source>
        <dbReference type="RuleBase" id="RU004466"/>
    </source>
</evidence>
<proteinExistence type="inferred from homology"/>
<dbReference type="AlphaFoldDB" id="A0A1M5YYZ9"/>
<dbReference type="InterPro" id="IPR000092">
    <property type="entry name" value="Polyprenyl_synt"/>
</dbReference>
<evidence type="ECO:0000256" key="9">
    <source>
        <dbReference type="ARBA" id="ARBA00032380"/>
    </source>
</evidence>
<comment type="catalytic activity">
    <reaction evidence="11">
        <text>isopentenyl diphosphate + (2E)-geranyl diphosphate = (2E,6E)-farnesyl diphosphate + diphosphate</text>
        <dbReference type="Rhea" id="RHEA:19361"/>
        <dbReference type="ChEBI" id="CHEBI:33019"/>
        <dbReference type="ChEBI" id="CHEBI:58057"/>
        <dbReference type="ChEBI" id="CHEBI:128769"/>
        <dbReference type="ChEBI" id="CHEBI:175763"/>
        <dbReference type="EC" id="2.5.1.10"/>
    </reaction>
</comment>
<dbReference type="InterPro" id="IPR008949">
    <property type="entry name" value="Isoprenoid_synthase_dom_sf"/>
</dbReference>
<evidence type="ECO:0000313" key="13">
    <source>
        <dbReference type="EMBL" id="SHI17229.1"/>
    </source>
</evidence>
<dbReference type="SFLD" id="SFLDS00005">
    <property type="entry name" value="Isoprenoid_Synthase_Type_I"/>
    <property type="match status" value="1"/>
</dbReference>
<dbReference type="Pfam" id="PF00348">
    <property type="entry name" value="polyprenyl_synt"/>
    <property type="match status" value="1"/>
</dbReference>